<sequence length="176" mass="20807">MDENEFPGGQGRGKTIERVHYWMIIHEKLTEEDVYATLPVSTGSIEVYVASTCKLTNEYTKLLKVHFRGKRCEDRWFLIITDPVEQRNKREYEFPRDHRRGKIIDRVDYQMIIDESEIELQMKLACIAQENQAYTKTSTSTCNPPPALELQVYIWIQLSLEEKDEKINGFQPQYIR</sequence>
<dbReference type="Proteomes" id="UP001153076">
    <property type="component" value="Unassembled WGS sequence"/>
</dbReference>
<reference evidence="1" key="1">
    <citation type="submission" date="2022-04" db="EMBL/GenBank/DDBJ databases">
        <title>Carnegiea gigantea Genome sequencing and assembly v2.</title>
        <authorList>
            <person name="Copetti D."/>
            <person name="Sanderson M.J."/>
            <person name="Burquez A."/>
            <person name="Wojciechowski M.F."/>
        </authorList>
    </citation>
    <scope>NUCLEOTIDE SEQUENCE</scope>
    <source>
        <strain evidence="1">SGP5-SGP5p</strain>
        <tissue evidence="1">Aerial part</tissue>
    </source>
</reference>
<gene>
    <name evidence="1" type="ORF">Cgig2_017521</name>
</gene>
<comment type="caution">
    <text evidence="1">The sequence shown here is derived from an EMBL/GenBank/DDBJ whole genome shotgun (WGS) entry which is preliminary data.</text>
</comment>
<evidence type="ECO:0000313" key="2">
    <source>
        <dbReference type="Proteomes" id="UP001153076"/>
    </source>
</evidence>
<name>A0A9Q1K446_9CARY</name>
<dbReference type="AlphaFoldDB" id="A0A9Q1K446"/>
<protein>
    <submittedName>
        <fullName evidence="1">Uncharacterized protein</fullName>
    </submittedName>
</protein>
<organism evidence="1 2">
    <name type="scientific">Carnegiea gigantea</name>
    <dbReference type="NCBI Taxonomy" id="171969"/>
    <lineage>
        <taxon>Eukaryota</taxon>
        <taxon>Viridiplantae</taxon>
        <taxon>Streptophyta</taxon>
        <taxon>Embryophyta</taxon>
        <taxon>Tracheophyta</taxon>
        <taxon>Spermatophyta</taxon>
        <taxon>Magnoliopsida</taxon>
        <taxon>eudicotyledons</taxon>
        <taxon>Gunneridae</taxon>
        <taxon>Pentapetalae</taxon>
        <taxon>Caryophyllales</taxon>
        <taxon>Cactineae</taxon>
        <taxon>Cactaceae</taxon>
        <taxon>Cactoideae</taxon>
        <taxon>Echinocereeae</taxon>
        <taxon>Carnegiea</taxon>
    </lineage>
</organism>
<evidence type="ECO:0000313" key="1">
    <source>
        <dbReference type="EMBL" id="KAJ8436053.1"/>
    </source>
</evidence>
<accession>A0A9Q1K446</accession>
<keyword evidence="2" id="KW-1185">Reference proteome</keyword>
<proteinExistence type="predicted"/>
<dbReference type="EMBL" id="JAKOGI010000369">
    <property type="protein sequence ID" value="KAJ8436053.1"/>
    <property type="molecule type" value="Genomic_DNA"/>
</dbReference>